<dbReference type="EMBL" id="QJUL01000013">
    <property type="protein sequence ID" value="TBU92953.1"/>
    <property type="molecule type" value="Genomic_DNA"/>
</dbReference>
<keyword evidence="6" id="KW-0281">Fimbrium</keyword>
<keyword evidence="5" id="KW-0106">Calcium</keyword>
<feature type="signal peptide" evidence="8">
    <location>
        <begin position="1"/>
        <end position="31"/>
    </location>
</feature>
<dbReference type="InterPro" id="IPR011047">
    <property type="entry name" value="Quinoprotein_ADH-like_sf"/>
</dbReference>
<keyword evidence="4" id="KW-0479">Metal-binding</keyword>
<dbReference type="Proteomes" id="UP000293172">
    <property type="component" value="Unassembled WGS sequence"/>
</dbReference>
<evidence type="ECO:0000259" key="9">
    <source>
        <dbReference type="Pfam" id="PF05567"/>
    </source>
</evidence>
<evidence type="ECO:0000256" key="1">
    <source>
        <dbReference type="ARBA" id="ARBA00004561"/>
    </source>
</evidence>
<feature type="chain" id="PRO_5020951197" evidence="8">
    <location>
        <begin position="32"/>
        <end position="1268"/>
    </location>
</feature>
<dbReference type="AlphaFoldDB" id="A0A4Q9R1U8"/>
<dbReference type="RefSeq" id="WP_131198015.1">
    <property type="nucleotide sequence ID" value="NZ_QJUL01000013.1"/>
</dbReference>
<protein>
    <submittedName>
        <fullName evidence="10">Pilus assembly protein PilC</fullName>
    </submittedName>
</protein>
<dbReference type="GO" id="GO:0046872">
    <property type="term" value="F:metal ion binding"/>
    <property type="evidence" value="ECO:0007669"/>
    <property type="project" value="UniProtKB-KW"/>
</dbReference>
<evidence type="ECO:0000256" key="5">
    <source>
        <dbReference type="ARBA" id="ARBA00022837"/>
    </source>
</evidence>
<feature type="region of interest" description="Disordered" evidence="7">
    <location>
        <begin position="1201"/>
        <end position="1220"/>
    </location>
</feature>
<evidence type="ECO:0000256" key="7">
    <source>
        <dbReference type="SAM" id="MobiDB-lite"/>
    </source>
</evidence>
<evidence type="ECO:0000256" key="4">
    <source>
        <dbReference type="ARBA" id="ARBA00022723"/>
    </source>
</evidence>
<evidence type="ECO:0000256" key="3">
    <source>
        <dbReference type="ARBA" id="ARBA00022558"/>
    </source>
</evidence>
<comment type="caution">
    <text evidence="10">The sequence shown here is derived from an EMBL/GenBank/DDBJ whole genome shotgun (WGS) entry which is preliminary data.</text>
</comment>
<accession>A0A4Q9R1U8</accession>
<reference evidence="10 11" key="1">
    <citation type="submission" date="2018-06" db="EMBL/GenBank/DDBJ databases">
        <title>Three novel Pseudomonas species isolated from symptomatic oak.</title>
        <authorList>
            <person name="Bueno-Gonzalez V."/>
            <person name="Brady C."/>
        </authorList>
    </citation>
    <scope>NUCLEOTIDE SEQUENCE [LARGE SCALE GENOMIC DNA]</scope>
    <source>
        <strain evidence="10 11">P6B</strain>
    </source>
</reference>
<comment type="similarity">
    <text evidence="2">Belongs to the PilY1 family.</text>
</comment>
<dbReference type="GO" id="GO:0009289">
    <property type="term" value="C:pilus"/>
    <property type="evidence" value="ECO:0007669"/>
    <property type="project" value="UniProtKB-SubCell"/>
</dbReference>
<dbReference type="OrthoDB" id="7156875at2"/>
<evidence type="ECO:0000256" key="2">
    <source>
        <dbReference type="ARBA" id="ARBA00008387"/>
    </source>
</evidence>
<keyword evidence="3" id="KW-1029">Fimbrium biogenesis</keyword>
<evidence type="ECO:0000256" key="6">
    <source>
        <dbReference type="ARBA" id="ARBA00023263"/>
    </source>
</evidence>
<evidence type="ECO:0000256" key="8">
    <source>
        <dbReference type="SAM" id="SignalP"/>
    </source>
</evidence>
<dbReference type="Pfam" id="PF05567">
    <property type="entry name" value="T4P_PilY1"/>
    <property type="match status" value="1"/>
</dbReference>
<evidence type="ECO:0000313" key="11">
    <source>
        <dbReference type="Proteomes" id="UP000293172"/>
    </source>
</evidence>
<dbReference type="SUPFAM" id="SSF50998">
    <property type="entry name" value="Quinoprotein alcohol dehydrogenase-like"/>
    <property type="match status" value="1"/>
</dbReference>
<dbReference type="InterPro" id="IPR008707">
    <property type="entry name" value="B-propeller_PilY1"/>
</dbReference>
<keyword evidence="8" id="KW-0732">Signal</keyword>
<proteinExistence type="inferred from homology"/>
<feature type="domain" description="PilY1 beta-propeller" evidence="9">
    <location>
        <begin position="771"/>
        <end position="1104"/>
    </location>
</feature>
<organism evidence="10 11">
    <name type="scientific">Phytopseudomonas dryadis</name>
    <dbReference type="NCBI Taxonomy" id="2487520"/>
    <lineage>
        <taxon>Bacteria</taxon>
        <taxon>Pseudomonadati</taxon>
        <taxon>Pseudomonadota</taxon>
        <taxon>Gammaproteobacteria</taxon>
        <taxon>Pseudomonadales</taxon>
        <taxon>Pseudomonadaceae</taxon>
        <taxon>Phytopseudomonas</taxon>
    </lineage>
</organism>
<name>A0A4Q9R1U8_9GAMM</name>
<comment type="subcellular location">
    <subcellularLocation>
        <location evidence="1">Fimbrium</location>
    </subcellularLocation>
</comment>
<sequence>MNSLAPSIKAAKTTLAFLLSSGILISAPLHAAEVSQVPLLLGGGGVPGNLALVPSVEWPTLVTVANLGSYSSSNTYVGYFDSGKCYLYDQANEWFYPESKTSNRKCGGSKRWSGNFLNWAGTPTIDPFRSALTGGYRVVDQKGLTVLSKARNPGYDAGNRLSSSQGLMPKTEIEDATPAGSDWDNFYIYQQGLGTDIFFSNWSDKLGTASAQVAEQTNYEPNNSRQWEGARLKVEFRQSSGSQLKTVFRVRMRVKVCDPAFIEANCKRYADDNYKPEGLIQQYSDTLRYSAFGYLNDSTSTRDGGVLRANQKFVGDKKITPNVGEESNALREWDPQTGILTRNPDSITSAMGITIGDSGVINYINKFGQLNNNTYKSNDPVSELYYTALRYFRNIGNVPEYTNYGTTNNTTRTQWVDNFPVITDWQDPIQYACQKNVILGIGDVNTWYDKNVPGNTDSTGEPSKPTTVIEDTDVDAVRATQTIFNLEGITTSASASAFTGRNNSAYIAGLAYLANTTDMRPAMAGKQTISTFWVDVRENQVLAGKNSNQYWLAAKYGGFKVPSNFETDPYARTTALPEAWWRTTTDTLGTNYPRPDNFFVASDATRMVESLKLAFAQIAQETQSTTTALAANSSRLATDTAVFQSSLDSKYWSGDLLAKKVATNGSVAESASWSAASKLNAQTESSRKIFTSTPLVAAANTANGSISTSATAFTWNTLNTAQRNLLATAAERTANNTATAQTRLNYLRGDRSLERTDSDQTKAFRQRGGRLGDIINSDPQYIANQDFGYTRLTGSSWAAARSAYATFRSNNAARPPMVVVGANDGMLHGFNASLAENGNGGEELFAFIPNGVFANLINLTDPNYSHRYYVDGTPRISDAWIGNAWKTIVAGTTGAGGRSVFALDITDPSNMSATKFLWEFTHPDMGYTIGQPAIVALPNGKFSVVVTSGYRSTQQNNAKIWFLDAADGSVMKTISLTTTGDLGSPLLADTDGDQVADRLYVGDTKGNLWRINLSGSSATDWATPTTPFFIAKDDSNNLQPITAPLSSTFNEKGQHMVLFGTGSYMNIGDNEIPTTPPIQSFYGIIDTGETITRGQLLAQTILSETTTGSFQGRALSNNTLSDQKGWYLDLAWKAAQGGSGAKGERVISKATLRSDRVTFTTMTPSADPCKSGGTSWIMALNLSSGSRLNYTYFDTNKDGSLSDSDNTTVGDDKNVPVSGISDPDAGVIKGTTPMYRWLCYSGSAGGAPQCIQVAGSQRYGRNSWQEIR</sequence>
<gene>
    <name evidence="10" type="ORF">DNK44_11300</name>
</gene>
<evidence type="ECO:0000313" key="10">
    <source>
        <dbReference type="EMBL" id="TBU92953.1"/>
    </source>
</evidence>